<feature type="region of interest" description="Disordered" evidence="1">
    <location>
        <begin position="142"/>
        <end position="166"/>
    </location>
</feature>
<gene>
    <name evidence="2" type="ORF">VITISV_018994</name>
</gene>
<proteinExistence type="predicted"/>
<dbReference type="EMBL" id="AM463512">
    <property type="protein sequence ID" value="CAN72452.1"/>
    <property type="molecule type" value="Genomic_DNA"/>
</dbReference>
<protein>
    <submittedName>
        <fullName evidence="2">Uncharacterized protein</fullName>
    </submittedName>
</protein>
<accession>A5BLD8</accession>
<evidence type="ECO:0000313" key="2">
    <source>
        <dbReference type="EMBL" id="CAN72452.1"/>
    </source>
</evidence>
<reference evidence="2" key="1">
    <citation type="journal article" date="2007" name="PLoS ONE">
        <title>The first genome sequence of an elite grapevine cultivar (Pinot noir Vitis vinifera L.): coping with a highly heterozygous genome.</title>
        <authorList>
            <person name="Velasco R."/>
            <person name="Zharkikh A."/>
            <person name="Troggio M."/>
            <person name="Cartwright D.A."/>
            <person name="Cestaro A."/>
            <person name="Pruss D."/>
            <person name="Pindo M."/>
            <person name="FitzGerald L.M."/>
            <person name="Vezzulli S."/>
            <person name="Reid J."/>
            <person name="Malacarne G."/>
            <person name="Iliev D."/>
            <person name="Coppola G."/>
            <person name="Wardell B."/>
            <person name="Micheletti D."/>
            <person name="Macalma T."/>
            <person name="Facci M."/>
            <person name="Mitchell J.T."/>
            <person name="Perazzolli M."/>
            <person name="Eldredge G."/>
            <person name="Gatto P."/>
            <person name="Oyzerski R."/>
            <person name="Moretto M."/>
            <person name="Gutin N."/>
            <person name="Stefanini M."/>
            <person name="Chen Y."/>
            <person name="Segala C."/>
            <person name="Davenport C."/>
            <person name="Dematte L."/>
            <person name="Mraz A."/>
            <person name="Battilana J."/>
            <person name="Stormo K."/>
            <person name="Costa F."/>
            <person name="Tao Q."/>
            <person name="Si-Ammour A."/>
            <person name="Harkins T."/>
            <person name="Lackey A."/>
            <person name="Perbost C."/>
            <person name="Taillon B."/>
            <person name="Stella A."/>
            <person name="Solovyev V."/>
            <person name="Fawcett J.A."/>
            <person name="Sterck L."/>
            <person name="Vandepoele K."/>
            <person name="Grando S.M."/>
            <person name="Toppo S."/>
            <person name="Moser C."/>
            <person name="Lanchbury J."/>
            <person name="Bogden R."/>
            <person name="Skolnick M."/>
            <person name="Sgaramella V."/>
            <person name="Bhatnagar S.K."/>
            <person name="Fontana P."/>
            <person name="Gutin A."/>
            <person name="Van de Peer Y."/>
            <person name="Salamini F."/>
            <person name="Viola R."/>
        </authorList>
    </citation>
    <scope>NUCLEOTIDE SEQUENCE</scope>
</reference>
<name>A5BLD8_VITVI</name>
<sequence>MTVIAARGRGLMVLADVPPSPDISHPEFCPADVQPSPDISHPEFCPAEVPPSPDISHPKFCLADVQPSLDISHLEFCSADVQPSPDISHPEFCPTDVPPFPDISHLVLDAGWEKRAIQLPRSDMFGSSYSAYPESIRNRQFRFPGQLGSSDTRDSPDPFPPTIKRQTPITLTTKSPELSLIFNAR</sequence>
<organism evidence="2">
    <name type="scientific">Vitis vinifera</name>
    <name type="common">Grape</name>
    <dbReference type="NCBI Taxonomy" id="29760"/>
    <lineage>
        <taxon>Eukaryota</taxon>
        <taxon>Viridiplantae</taxon>
        <taxon>Streptophyta</taxon>
        <taxon>Embryophyta</taxon>
        <taxon>Tracheophyta</taxon>
        <taxon>Spermatophyta</taxon>
        <taxon>Magnoliopsida</taxon>
        <taxon>eudicotyledons</taxon>
        <taxon>Gunneridae</taxon>
        <taxon>Pentapetalae</taxon>
        <taxon>rosids</taxon>
        <taxon>Vitales</taxon>
        <taxon>Vitaceae</taxon>
        <taxon>Viteae</taxon>
        <taxon>Vitis</taxon>
    </lineage>
</organism>
<evidence type="ECO:0000256" key="1">
    <source>
        <dbReference type="SAM" id="MobiDB-lite"/>
    </source>
</evidence>
<dbReference type="AlphaFoldDB" id="A5BLD8"/>